<evidence type="ECO:0000313" key="5">
    <source>
        <dbReference type="Proteomes" id="UP000011083"/>
    </source>
</evidence>
<dbReference type="GeneID" id="14912671"/>
<gene>
    <name evidence="4" type="ORF">ACA1_040200</name>
</gene>
<dbReference type="InterPro" id="IPR013783">
    <property type="entry name" value="Ig-like_fold"/>
</dbReference>
<evidence type="ECO:0000256" key="2">
    <source>
        <dbReference type="SAM" id="MobiDB-lite"/>
    </source>
</evidence>
<proteinExistence type="inferred from homology"/>
<dbReference type="GO" id="GO:0007165">
    <property type="term" value="P:signal transduction"/>
    <property type="evidence" value="ECO:0007669"/>
    <property type="project" value="TreeGrafter"/>
</dbReference>
<feature type="compositionally biased region" description="Gly residues" evidence="2">
    <location>
        <begin position="376"/>
        <end position="400"/>
    </location>
</feature>
<dbReference type="InterPro" id="IPR014756">
    <property type="entry name" value="Ig_E-set"/>
</dbReference>
<dbReference type="RefSeq" id="XP_004334197.1">
    <property type="nucleotide sequence ID" value="XM_004334149.1"/>
</dbReference>
<dbReference type="GO" id="GO:0019901">
    <property type="term" value="F:protein kinase binding"/>
    <property type="evidence" value="ECO:0007669"/>
    <property type="project" value="TreeGrafter"/>
</dbReference>
<feature type="region of interest" description="Disordered" evidence="2">
    <location>
        <begin position="155"/>
        <end position="181"/>
    </location>
</feature>
<dbReference type="InterPro" id="IPR032640">
    <property type="entry name" value="AMPK1_CBM"/>
</dbReference>
<dbReference type="Pfam" id="PF16561">
    <property type="entry name" value="AMPK1_CBM"/>
    <property type="match status" value="1"/>
</dbReference>
<accession>L8GH76</accession>
<dbReference type="GO" id="GO:0031588">
    <property type="term" value="C:nucleotide-activated protein kinase complex"/>
    <property type="evidence" value="ECO:0007669"/>
    <property type="project" value="TreeGrafter"/>
</dbReference>
<name>L8GH76_ACACF</name>
<evidence type="ECO:0000259" key="3">
    <source>
        <dbReference type="SMART" id="SM01010"/>
    </source>
</evidence>
<protein>
    <submittedName>
        <fullName evidence="4">AMPactivated protein kinase, putative</fullName>
    </submittedName>
</protein>
<dbReference type="PANTHER" id="PTHR10343">
    <property type="entry name" value="5'-AMP-ACTIVATED PROTEIN KINASE , BETA SUBUNIT"/>
    <property type="match status" value="1"/>
</dbReference>
<dbReference type="STRING" id="1257118.L8GH76"/>
<reference evidence="4 5" key="1">
    <citation type="journal article" date="2013" name="Genome Biol.">
        <title>Genome of Acanthamoeba castellanii highlights extensive lateral gene transfer and early evolution of tyrosine kinase signaling.</title>
        <authorList>
            <person name="Clarke M."/>
            <person name="Lohan A.J."/>
            <person name="Liu B."/>
            <person name="Lagkouvardos I."/>
            <person name="Roy S."/>
            <person name="Zafar N."/>
            <person name="Bertelli C."/>
            <person name="Schilde C."/>
            <person name="Kianianmomeni A."/>
            <person name="Burglin T.R."/>
            <person name="Frech C."/>
            <person name="Turcotte B."/>
            <person name="Kopec K.O."/>
            <person name="Synnott J.M."/>
            <person name="Choo C."/>
            <person name="Paponov I."/>
            <person name="Finkler A."/>
            <person name="Soon Heng Tan C."/>
            <person name="Hutchins A.P."/>
            <person name="Weinmeier T."/>
            <person name="Rattei T."/>
            <person name="Chu J.S."/>
            <person name="Gimenez G."/>
            <person name="Irimia M."/>
            <person name="Rigden D.J."/>
            <person name="Fitzpatrick D.A."/>
            <person name="Lorenzo-Morales J."/>
            <person name="Bateman A."/>
            <person name="Chiu C.H."/>
            <person name="Tang P."/>
            <person name="Hegemann P."/>
            <person name="Fromm H."/>
            <person name="Raoult D."/>
            <person name="Greub G."/>
            <person name="Miranda-Saavedra D."/>
            <person name="Chen N."/>
            <person name="Nash P."/>
            <person name="Ginger M.L."/>
            <person name="Horn M."/>
            <person name="Schaap P."/>
            <person name="Caler L."/>
            <person name="Loftus B."/>
        </authorList>
    </citation>
    <scope>NUCLEOTIDE SEQUENCE [LARGE SCALE GENOMIC DNA]</scope>
    <source>
        <strain evidence="4 5">Neff</strain>
    </source>
</reference>
<keyword evidence="4" id="KW-0418">Kinase</keyword>
<dbReference type="Gene3D" id="6.20.250.60">
    <property type="match status" value="1"/>
</dbReference>
<keyword evidence="4" id="KW-0808">Transferase</keyword>
<dbReference type="AlphaFoldDB" id="L8GH76"/>
<sequence length="457" mass="48738">MHHRRAISKPTHNDSADADCQPIATDALSPSGPVPTGQERVATVFTWTHGGKNVAVTGTWNNWQGVIPLNRSEHDFTAIIDLPPGVHQYKFIVDGKWTHAADQPVATDSGGNINNCMEIKEFRLGQSKNNALGRGSPPGSYTQEIPELIKFNDMFDEPQDLGTPGPGGQKKKPDEPPVLPPHLLGTRAVLNTTTGTLPYPTLSLRACHDPTVLPLPNHVMLNHLYFRKHEDDHKRDILILGTTQRYKARRKLSRWASHDPSQFHHHCSNLQLEQQEKFVTTVFYKAAPALSDVNSGSTTTSPSVTHRRPPPPLDMTGQPATSKPVARQLFSPRDGAIGSPRRPAADDGYTTTSASAAGASAPLTNHPTMALTMDRGTGGGTDGGGGGGGGATRAGQGGAPGTTTAMDIVARRRVSVSGDGAVLGRSPVQDEGAGLDGVTDVPVTTYHADYSLRQTMG</sequence>
<dbReference type="EMBL" id="KB008126">
    <property type="protein sequence ID" value="ELR12184.1"/>
    <property type="molecule type" value="Genomic_DNA"/>
</dbReference>
<dbReference type="GO" id="GO:0016301">
    <property type="term" value="F:kinase activity"/>
    <property type="evidence" value="ECO:0007669"/>
    <property type="project" value="UniProtKB-KW"/>
</dbReference>
<dbReference type="InterPro" id="IPR006828">
    <property type="entry name" value="ASC_dom"/>
</dbReference>
<dbReference type="PANTHER" id="PTHR10343:SF84">
    <property type="entry name" value="5'-AMP-ACTIVATED PROTEIN KINASE SUBUNIT BETA-1"/>
    <property type="match status" value="1"/>
</dbReference>
<feature type="domain" description="Association with the SNF1 complex (ASC)" evidence="3">
    <location>
        <begin position="134"/>
        <end position="287"/>
    </location>
</feature>
<dbReference type="KEGG" id="acan:ACA1_040200"/>
<dbReference type="InterPro" id="IPR050827">
    <property type="entry name" value="CRP1_MDG1_kinase"/>
</dbReference>
<dbReference type="SUPFAM" id="SSF81296">
    <property type="entry name" value="E set domains"/>
    <property type="match status" value="1"/>
</dbReference>
<dbReference type="SMART" id="SM01010">
    <property type="entry name" value="AMPKBI"/>
    <property type="match status" value="1"/>
</dbReference>
<feature type="region of interest" description="Disordered" evidence="2">
    <location>
        <begin position="1"/>
        <end position="37"/>
    </location>
</feature>
<dbReference type="GO" id="GO:0005737">
    <property type="term" value="C:cytoplasm"/>
    <property type="evidence" value="ECO:0007669"/>
    <property type="project" value="TreeGrafter"/>
</dbReference>
<dbReference type="InterPro" id="IPR037256">
    <property type="entry name" value="ASC_dom_sf"/>
</dbReference>
<evidence type="ECO:0000313" key="4">
    <source>
        <dbReference type="EMBL" id="ELR12184.1"/>
    </source>
</evidence>
<keyword evidence="5" id="KW-1185">Reference proteome</keyword>
<dbReference type="Gene3D" id="2.60.40.10">
    <property type="entry name" value="Immunoglobulins"/>
    <property type="match status" value="1"/>
</dbReference>
<feature type="compositionally biased region" description="Polar residues" evidence="2">
    <location>
        <begin position="292"/>
        <end position="304"/>
    </location>
</feature>
<feature type="compositionally biased region" description="Low complexity" evidence="2">
    <location>
        <begin position="346"/>
        <end position="361"/>
    </location>
</feature>
<organism evidence="4 5">
    <name type="scientific">Acanthamoeba castellanii (strain ATCC 30010 / Neff)</name>
    <dbReference type="NCBI Taxonomy" id="1257118"/>
    <lineage>
        <taxon>Eukaryota</taxon>
        <taxon>Amoebozoa</taxon>
        <taxon>Discosea</taxon>
        <taxon>Longamoebia</taxon>
        <taxon>Centramoebida</taxon>
        <taxon>Acanthamoebidae</taxon>
        <taxon>Acanthamoeba</taxon>
    </lineage>
</organism>
<dbReference type="SUPFAM" id="SSF160219">
    <property type="entry name" value="AMPKBI-like"/>
    <property type="match status" value="1"/>
</dbReference>
<feature type="region of interest" description="Disordered" evidence="2">
    <location>
        <begin position="291"/>
        <end position="403"/>
    </location>
</feature>
<dbReference type="VEuPathDB" id="AmoebaDB:ACA1_040200"/>
<dbReference type="Proteomes" id="UP000011083">
    <property type="component" value="Unassembled WGS sequence"/>
</dbReference>
<comment type="similarity">
    <text evidence="1">Belongs to the 5'-AMP-activated protein kinase beta subunit family.</text>
</comment>
<dbReference type="CDD" id="cd02859">
    <property type="entry name" value="E_set_AMPKbeta_like_N"/>
    <property type="match status" value="1"/>
</dbReference>
<dbReference type="OrthoDB" id="531008at2759"/>
<dbReference type="GO" id="GO:0005634">
    <property type="term" value="C:nucleus"/>
    <property type="evidence" value="ECO:0007669"/>
    <property type="project" value="TreeGrafter"/>
</dbReference>
<evidence type="ECO:0000256" key="1">
    <source>
        <dbReference type="ARBA" id="ARBA00010926"/>
    </source>
</evidence>
<dbReference type="Pfam" id="PF04739">
    <property type="entry name" value="AMPKBI"/>
    <property type="match status" value="1"/>
</dbReference>